<dbReference type="EMBL" id="FXAM01000001">
    <property type="protein sequence ID" value="SMF94349.1"/>
    <property type="molecule type" value="Genomic_DNA"/>
</dbReference>
<keyword evidence="2" id="KW-1185">Reference proteome</keyword>
<dbReference type="Proteomes" id="UP000192923">
    <property type="component" value="Unassembled WGS sequence"/>
</dbReference>
<gene>
    <name evidence="1" type="ORF">SAMN02949497_1660</name>
</gene>
<reference evidence="1 2" key="1">
    <citation type="submission" date="2016-12" db="EMBL/GenBank/DDBJ databases">
        <authorList>
            <person name="Song W.-J."/>
            <person name="Kurnit D.M."/>
        </authorList>
    </citation>
    <scope>NUCLEOTIDE SEQUENCE [LARGE SCALE GENOMIC DNA]</scope>
    <source>
        <strain evidence="1 2">175</strain>
    </source>
</reference>
<dbReference type="InterPro" id="IPR014972">
    <property type="entry name" value="Phage_Mu_Gp37"/>
</dbReference>
<sequence>MGPGGILTAPIISQVEDAIQEAIRRALPGVLRTTGTIPGAWDVEVAQRVLQMAPSVWVSQEGFTGTGQPRVLDWRFGVYAVASMGYEEDRRRGTPVEIGTYAMTERIISFLDSLIVPGVGTLQLQTGRPQFIEPMIELGGTVEGLLFGIRLQFPRPDTAAQGVELSDFRQFHGDWDFAPMTSGRWDEWLAQDHSGLEPDAQDDVAGP</sequence>
<dbReference type="OrthoDB" id="6871209at2"/>
<proteinExistence type="predicted"/>
<evidence type="ECO:0000313" key="2">
    <source>
        <dbReference type="Proteomes" id="UP000192923"/>
    </source>
</evidence>
<organism evidence="1 2">
    <name type="scientific">Methylomagnum ishizawai</name>
    <dbReference type="NCBI Taxonomy" id="1760988"/>
    <lineage>
        <taxon>Bacteria</taxon>
        <taxon>Pseudomonadati</taxon>
        <taxon>Pseudomonadota</taxon>
        <taxon>Gammaproteobacteria</taxon>
        <taxon>Methylococcales</taxon>
        <taxon>Methylococcaceae</taxon>
        <taxon>Methylomagnum</taxon>
    </lineage>
</organism>
<protein>
    <submittedName>
        <fullName evidence="1">Mu-like prophage protein gp37</fullName>
    </submittedName>
</protein>
<dbReference type="AlphaFoldDB" id="A0A1Y6CUL7"/>
<dbReference type="STRING" id="1760988.SAMN02949497_1660"/>
<accession>A0A1Y6CUL7</accession>
<evidence type="ECO:0000313" key="1">
    <source>
        <dbReference type="EMBL" id="SMF94349.1"/>
    </source>
</evidence>
<name>A0A1Y6CUL7_9GAMM</name>
<dbReference type="Pfam" id="PF08873">
    <property type="entry name" value="Phage_Mu_Gp37"/>
    <property type="match status" value="1"/>
</dbReference>